<sequence length="266" mass="29304">MSEILQYKRMNGVFHRMNALTKVIFLVFVIIAAIISTDPIVLLGIVAVIFLLSIAGKMHMELLRQVPMLIFLSLGLFLLTIITMQAGDTVGYLIPSFIPLIGGVVPITSGALTFAMILSLRFFVMLFAFQIVIISTQPRELVHALQTMRLPVDYTLMLLIAIRFIPSLQLEGKRIQEAQLARAYNPGKGVKGKINSMAPVMIPLVSNALGKANVLGLTIDLRGLRTMKRTHVMENPPGAADYLMIGGIVVCVVLFVFYYAMNIGLI</sequence>
<evidence type="ECO:0000256" key="5">
    <source>
        <dbReference type="SAM" id="Phobius"/>
    </source>
</evidence>
<dbReference type="OrthoDB" id="31170at2157"/>
<feature type="transmembrane region" description="Helical" evidence="5">
    <location>
        <begin position="239"/>
        <end position="260"/>
    </location>
</feature>
<evidence type="ECO:0000256" key="4">
    <source>
        <dbReference type="ARBA" id="ARBA00023136"/>
    </source>
</evidence>
<dbReference type="AlphaFoldDB" id="E1RKQ5"/>
<evidence type="ECO:0000256" key="1">
    <source>
        <dbReference type="ARBA" id="ARBA00004141"/>
    </source>
</evidence>
<evidence type="ECO:0000256" key="2">
    <source>
        <dbReference type="ARBA" id="ARBA00022692"/>
    </source>
</evidence>
<dbReference type="Proteomes" id="UP000006565">
    <property type="component" value="Chromosome"/>
</dbReference>
<dbReference type="PANTHER" id="PTHR33514:SF13">
    <property type="entry name" value="PROTEIN ABCI12, CHLOROPLASTIC"/>
    <property type="match status" value="1"/>
</dbReference>
<protein>
    <submittedName>
        <fullName evidence="6">Cobalt transport protein</fullName>
    </submittedName>
</protein>
<feature type="transmembrane region" description="Helical" evidence="5">
    <location>
        <begin position="90"/>
        <end position="107"/>
    </location>
</feature>
<feature type="transmembrane region" description="Helical" evidence="5">
    <location>
        <begin position="114"/>
        <end position="134"/>
    </location>
</feature>
<gene>
    <name evidence="6" type="ordered locus">Mpet_2246</name>
</gene>
<evidence type="ECO:0000256" key="3">
    <source>
        <dbReference type="ARBA" id="ARBA00022989"/>
    </source>
</evidence>
<accession>E1RKQ5</accession>
<name>E1RKQ5_METP4</name>
<dbReference type="Pfam" id="PF02361">
    <property type="entry name" value="CbiQ"/>
    <property type="match status" value="1"/>
</dbReference>
<dbReference type="GeneID" id="9744731"/>
<keyword evidence="2 5" id="KW-0812">Transmembrane</keyword>
<dbReference type="STRING" id="679926.Mpet_2246"/>
<keyword evidence="3 5" id="KW-1133">Transmembrane helix</keyword>
<reference evidence="6 7" key="1">
    <citation type="journal article" date="2010" name="Stand. Genomic Sci.">
        <title>Complete genome sequence of Methanoplanus petrolearius type strain (SEBR 4847).</title>
        <authorList>
            <person name="Brambilla E."/>
            <person name="Djao O.D."/>
            <person name="Daligault H."/>
            <person name="Lapidus A."/>
            <person name="Lucas S."/>
            <person name="Hammon N."/>
            <person name="Nolan M."/>
            <person name="Tice H."/>
            <person name="Cheng J.F."/>
            <person name="Han C."/>
            <person name="Tapia R."/>
            <person name="Goodwin L."/>
            <person name="Pitluck S."/>
            <person name="Liolios K."/>
            <person name="Ivanova N."/>
            <person name="Mavromatis K."/>
            <person name="Mikhailova N."/>
            <person name="Pati A."/>
            <person name="Chen A."/>
            <person name="Palaniappan K."/>
            <person name="Land M."/>
            <person name="Hauser L."/>
            <person name="Chang Y.J."/>
            <person name="Jeffries C.D."/>
            <person name="Rohde M."/>
            <person name="Spring S."/>
            <person name="Sikorski J."/>
            <person name="Goker M."/>
            <person name="Woyke T."/>
            <person name="Bristow J."/>
            <person name="Eisen J.A."/>
            <person name="Markowitz V."/>
            <person name="Hugenholtz P."/>
            <person name="Kyrpides N.C."/>
            <person name="Klenk H.P."/>
        </authorList>
    </citation>
    <scope>NUCLEOTIDE SEQUENCE [LARGE SCALE GENOMIC DNA]</scope>
    <source>
        <strain evidence="7">DSM 11571 / OCM 486 / SEBR 4847</strain>
    </source>
</reference>
<proteinExistence type="predicted"/>
<keyword evidence="7" id="KW-1185">Reference proteome</keyword>
<feature type="transmembrane region" description="Helical" evidence="5">
    <location>
        <begin position="23"/>
        <end position="54"/>
    </location>
</feature>
<dbReference type="KEGG" id="mpi:Mpet_2246"/>
<dbReference type="GO" id="GO:0005886">
    <property type="term" value="C:plasma membrane"/>
    <property type="evidence" value="ECO:0007669"/>
    <property type="project" value="TreeGrafter"/>
</dbReference>
<dbReference type="PANTHER" id="PTHR33514">
    <property type="entry name" value="PROTEIN ABCI12, CHLOROPLASTIC"/>
    <property type="match status" value="1"/>
</dbReference>
<dbReference type="eggNOG" id="arCOG02250">
    <property type="taxonomic scope" value="Archaea"/>
</dbReference>
<dbReference type="RefSeq" id="WP_013330171.1">
    <property type="nucleotide sequence ID" value="NC_014507.1"/>
</dbReference>
<organism evidence="6 7">
    <name type="scientific">Methanolacinia petrolearia (strain DSM 11571 / OCM 486 / SEBR 4847)</name>
    <name type="common">Methanoplanus petrolearius</name>
    <dbReference type="NCBI Taxonomy" id="679926"/>
    <lineage>
        <taxon>Archaea</taxon>
        <taxon>Methanobacteriati</taxon>
        <taxon>Methanobacteriota</taxon>
        <taxon>Stenosarchaea group</taxon>
        <taxon>Methanomicrobia</taxon>
        <taxon>Methanomicrobiales</taxon>
        <taxon>Methanomicrobiaceae</taxon>
        <taxon>Methanolacinia</taxon>
    </lineage>
</organism>
<dbReference type="CDD" id="cd16914">
    <property type="entry name" value="EcfT"/>
    <property type="match status" value="1"/>
</dbReference>
<keyword evidence="4 5" id="KW-0472">Membrane</keyword>
<feature type="transmembrane region" description="Helical" evidence="5">
    <location>
        <begin position="66"/>
        <end position="84"/>
    </location>
</feature>
<evidence type="ECO:0000313" key="7">
    <source>
        <dbReference type="Proteomes" id="UP000006565"/>
    </source>
</evidence>
<dbReference type="InterPro" id="IPR003339">
    <property type="entry name" value="ABC/ECF_trnsptr_transmembrane"/>
</dbReference>
<dbReference type="HOGENOM" id="CLU_056469_2_0_2"/>
<evidence type="ECO:0000313" key="6">
    <source>
        <dbReference type="EMBL" id="ADN36994.1"/>
    </source>
</evidence>
<comment type="subcellular location">
    <subcellularLocation>
        <location evidence="1">Membrane</location>
        <topology evidence="1">Multi-pass membrane protein</topology>
    </subcellularLocation>
</comment>
<dbReference type="EMBL" id="CP002117">
    <property type="protein sequence ID" value="ADN36994.1"/>
    <property type="molecule type" value="Genomic_DNA"/>
</dbReference>